<name>A0A8J3R293_9ACTN</name>
<feature type="region of interest" description="Disordered" evidence="1">
    <location>
        <begin position="23"/>
        <end position="59"/>
    </location>
</feature>
<proteinExistence type="predicted"/>
<evidence type="ECO:0000313" key="3">
    <source>
        <dbReference type="Proteomes" id="UP000642748"/>
    </source>
</evidence>
<dbReference type="EMBL" id="BONZ01000096">
    <property type="protein sequence ID" value="GIH20444.1"/>
    <property type="molecule type" value="Genomic_DNA"/>
</dbReference>
<reference evidence="2" key="1">
    <citation type="submission" date="2021-01" db="EMBL/GenBank/DDBJ databases">
        <title>Whole genome shotgun sequence of Rugosimonospora africana NBRC 104875.</title>
        <authorList>
            <person name="Komaki H."/>
            <person name="Tamura T."/>
        </authorList>
    </citation>
    <scope>NUCLEOTIDE SEQUENCE</scope>
    <source>
        <strain evidence="2">NBRC 104875</strain>
    </source>
</reference>
<dbReference type="Proteomes" id="UP000642748">
    <property type="component" value="Unassembled WGS sequence"/>
</dbReference>
<dbReference type="AlphaFoldDB" id="A0A8J3R293"/>
<sequence>MPAAMHSADSMVEYVDELGLQRRRVPRKWGPSAPSTGATALDDDLEAREHGERSTTTVTFADGRLQELLDRRRGDLVWISDGPRSSTRDLAAASTTSSGPLPTPTSSGQKAKSNVASSARKWEAQPTAVRPVWRRVGPRRSTNDAPAGRSTRRSKVLVEDGGDHSDLDEFDVGMRIFHERPENSAKQRAKSR</sequence>
<protein>
    <submittedName>
        <fullName evidence="2">Uncharacterized protein</fullName>
    </submittedName>
</protein>
<evidence type="ECO:0000256" key="1">
    <source>
        <dbReference type="SAM" id="MobiDB-lite"/>
    </source>
</evidence>
<accession>A0A8J3R293</accession>
<gene>
    <name evidence="2" type="ORF">Raf01_86160</name>
</gene>
<feature type="compositionally biased region" description="Basic and acidic residues" evidence="1">
    <location>
        <begin position="156"/>
        <end position="165"/>
    </location>
</feature>
<feature type="compositionally biased region" description="Low complexity" evidence="1">
    <location>
        <begin position="90"/>
        <end position="108"/>
    </location>
</feature>
<comment type="caution">
    <text evidence="2">The sequence shown here is derived from an EMBL/GenBank/DDBJ whole genome shotgun (WGS) entry which is preliminary data.</text>
</comment>
<keyword evidence="3" id="KW-1185">Reference proteome</keyword>
<feature type="region of interest" description="Disordered" evidence="1">
    <location>
        <begin position="78"/>
        <end position="165"/>
    </location>
</feature>
<evidence type="ECO:0000313" key="2">
    <source>
        <dbReference type="EMBL" id="GIH20444.1"/>
    </source>
</evidence>
<organism evidence="2 3">
    <name type="scientific">Rugosimonospora africana</name>
    <dbReference type="NCBI Taxonomy" id="556532"/>
    <lineage>
        <taxon>Bacteria</taxon>
        <taxon>Bacillati</taxon>
        <taxon>Actinomycetota</taxon>
        <taxon>Actinomycetes</taxon>
        <taxon>Micromonosporales</taxon>
        <taxon>Micromonosporaceae</taxon>
        <taxon>Rugosimonospora</taxon>
    </lineage>
</organism>